<name>A0ABV2AJA1_9EUKA</name>
<evidence type="ECO:0000313" key="1">
    <source>
        <dbReference type="EMBL" id="MES1919569.1"/>
    </source>
</evidence>
<accession>A0ABV2AJA1</accession>
<sequence length="184" mass="20879">MASTLKNMAYVFVKTKQNRLFCKLAKNDFTRKKINPETVDISLPSTSISKIEDIPLTLNTKTANKMAFRFLLSGLDLDKPLSQTKNKASFEKKSLPEMLDSFKQLLSEDKLLDAEKVNEFLNKAANENKFALVRDFIYFLGINGFNPNQKHYYYLVRALCNAKEIENAKSVIDSIKANGQPLSA</sequence>
<protein>
    <submittedName>
        <fullName evidence="1">Uncharacterized protein</fullName>
    </submittedName>
</protein>
<dbReference type="InterPro" id="IPR011990">
    <property type="entry name" value="TPR-like_helical_dom_sf"/>
</dbReference>
<reference evidence="1 2" key="1">
    <citation type="journal article" date="2024" name="BMC Biol.">
        <title>Comparative genomics of Ascetosporea gives new insight into the evolutionary basis for animal parasitism in Rhizaria.</title>
        <authorList>
            <person name="Hiltunen Thoren M."/>
            <person name="Onut-Brannstrom I."/>
            <person name="Alfjorden A."/>
            <person name="Peckova H."/>
            <person name="Swords F."/>
            <person name="Hooper C."/>
            <person name="Holzer A.S."/>
            <person name="Bass D."/>
            <person name="Burki F."/>
        </authorList>
    </citation>
    <scope>NUCLEOTIDE SEQUENCE [LARGE SCALE GENOMIC DNA]</scope>
    <source>
        <strain evidence="1">20-A016</strain>
    </source>
</reference>
<keyword evidence="2" id="KW-1185">Reference proteome</keyword>
<dbReference type="Gene3D" id="1.25.40.10">
    <property type="entry name" value="Tetratricopeptide repeat domain"/>
    <property type="match status" value="1"/>
</dbReference>
<organism evidence="1 2">
    <name type="scientific">Bonamia ostreae</name>
    <dbReference type="NCBI Taxonomy" id="126728"/>
    <lineage>
        <taxon>Eukaryota</taxon>
        <taxon>Sar</taxon>
        <taxon>Rhizaria</taxon>
        <taxon>Endomyxa</taxon>
        <taxon>Ascetosporea</taxon>
        <taxon>Haplosporida</taxon>
        <taxon>Bonamia</taxon>
    </lineage>
</organism>
<dbReference type="Proteomes" id="UP001439008">
    <property type="component" value="Unassembled WGS sequence"/>
</dbReference>
<gene>
    <name evidence="1" type="ORF">MHBO_001378</name>
</gene>
<dbReference type="EMBL" id="JBDODL010000329">
    <property type="protein sequence ID" value="MES1919569.1"/>
    <property type="molecule type" value="Genomic_DNA"/>
</dbReference>
<comment type="caution">
    <text evidence="1">The sequence shown here is derived from an EMBL/GenBank/DDBJ whole genome shotgun (WGS) entry which is preliminary data.</text>
</comment>
<evidence type="ECO:0000313" key="2">
    <source>
        <dbReference type="Proteomes" id="UP001439008"/>
    </source>
</evidence>
<feature type="non-terminal residue" evidence="1">
    <location>
        <position position="184"/>
    </location>
</feature>
<proteinExistence type="predicted"/>